<reference evidence="1" key="1">
    <citation type="submission" date="2019-08" db="EMBL/GenBank/DDBJ databases">
        <authorList>
            <person name="Kucharzyk K."/>
            <person name="Murdoch R.W."/>
            <person name="Higgins S."/>
            <person name="Loffler F."/>
        </authorList>
    </citation>
    <scope>NUCLEOTIDE SEQUENCE</scope>
</reference>
<accession>A0A644V9U5</accession>
<dbReference type="AlphaFoldDB" id="A0A644V9U5"/>
<protein>
    <submittedName>
        <fullName evidence="1">Uncharacterized protein</fullName>
    </submittedName>
</protein>
<name>A0A644V9U5_9ZZZZ</name>
<sequence>MKRILLVILLFLPFFLLAQDNRKFSIETDYGVLCSTQYRDNSQENNFIGINLMYNLNNTFYIGLGAQYTQIKNFYTLVFNDPWANPDYERRQRFFMNDFPFYAYFRVNISSCNWQPFINFKIGYTFTNYPENTIAKDTYYDTDWKENHGLMFSPKIGVEYRIKNIVGVYATIGMRFQRVRYNNYVIKDVYHQNWVVGYSSREILVYPEKSDIISYMKTIELSCGIRF</sequence>
<proteinExistence type="predicted"/>
<dbReference type="EMBL" id="VSSQ01000251">
    <property type="protein sequence ID" value="MPL88119.1"/>
    <property type="molecule type" value="Genomic_DNA"/>
</dbReference>
<evidence type="ECO:0000313" key="1">
    <source>
        <dbReference type="EMBL" id="MPL88119.1"/>
    </source>
</evidence>
<gene>
    <name evidence="1" type="ORF">SDC9_34134</name>
</gene>
<organism evidence="1">
    <name type="scientific">bioreactor metagenome</name>
    <dbReference type="NCBI Taxonomy" id="1076179"/>
    <lineage>
        <taxon>unclassified sequences</taxon>
        <taxon>metagenomes</taxon>
        <taxon>ecological metagenomes</taxon>
    </lineage>
</organism>
<comment type="caution">
    <text evidence="1">The sequence shown here is derived from an EMBL/GenBank/DDBJ whole genome shotgun (WGS) entry which is preliminary data.</text>
</comment>